<comment type="caution">
    <text evidence="8">The sequence shown here is derived from an EMBL/GenBank/DDBJ whole genome shotgun (WGS) entry which is preliminary data.</text>
</comment>
<reference evidence="9" key="1">
    <citation type="submission" date="2016-12" db="EMBL/GenBank/DDBJ databases">
        <title>Draft Genome Sequences od Carboxydothermus pertinax and islandicus, Hydrogenogenic Carboxydotrophic Bacteria.</title>
        <authorList>
            <person name="Fukuyama Y."/>
            <person name="Ohmae K."/>
            <person name="Yoneda Y."/>
            <person name="Yoshida T."/>
            <person name="Sako Y."/>
        </authorList>
    </citation>
    <scope>NUCLEOTIDE SEQUENCE [LARGE SCALE GENOMIC DNA]</scope>
    <source>
        <strain evidence="9">Ug1</strain>
    </source>
</reference>
<dbReference type="STRING" id="870242.cpu_14500"/>
<dbReference type="InterPro" id="IPR000310">
    <property type="entry name" value="Orn/Lys/Arg_deCO2ase_major_dom"/>
</dbReference>
<dbReference type="PANTHER" id="PTHR43277:SF3">
    <property type="entry name" value="DECARBOXYLASE, PUTATIVE-RELATED"/>
    <property type="match status" value="1"/>
</dbReference>
<name>A0A1L8CVK5_9THEO</name>
<dbReference type="GO" id="GO:0016831">
    <property type="term" value="F:carboxy-lyase activity"/>
    <property type="evidence" value="ECO:0007669"/>
    <property type="project" value="UniProtKB-KW"/>
</dbReference>
<evidence type="ECO:0000256" key="1">
    <source>
        <dbReference type="ARBA" id="ARBA00001933"/>
    </source>
</evidence>
<dbReference type="SUPFAM" id="SSF55904">
    <property type="entry name" value="Ornithine decarboxylase C-terminal domain"/>
    <property type="match status" value="1"/>
</dbReference>
<evidence type="ECO:0000259" key="6">
    <source>
        <dbReference type="Pfam" id="PF01276"/>
    </source>
</evidence>
<gene>
    <name evidence="8" type="ORF">cpu_14500</name>
</gene>
<dbReference type="InterPro" id="IPR036633">
    <property type="entry name" value="Prn/Lys/Arg_de-COase_C_sf"/>
</dbReference>
<dbReference type="Pfam" id="PF01276">
    <property type="entry name" value="OKR_DC_1"/>
    <property type="match status" value="1"/>
</dbReference>
<dbReference type="Proteomes" id="UP000187485">
    <property type="component" value="Unassembled WGS sequence"/>
</dbReference>
<evidence type="ECO:0000256" key="2">
    <source>
        <dbReference type="ARBA" id="ARBA00010671"/>
    </source>
</evidence>
<organism evidence="8 9">
    <name type="scientific">Carboxydothermus pertinax</name>
    <dbReference type="NCBI Taxonomy" id="870242"/>
    <lineage>
        <taxon>Bacteria</taxon>
        <taxon>Bacillati</taxon>
        <taxon>Bacillota</taxon>
        <taxon>Clostridia</taxon>
        <taxon>Thermoanaerobacterales</taxon>
        <taxon>Thermoanaerobacteraceae</taxon>
        <taxon>Carboxydothermus</taxon>
    </lineage>
</organism>
<comment type="cofactor">
    <cofactor evidence="1">
        <name>pyridoxal 5'-phosphate</name>
        <dbReference type="ChEBI" id="CHEBI:597326"/>
    </cofactor>
</comment>
<protein>
    <submittedName>
        <fullName evidence="8">Lysine decarboxylase</fullName>
    </submittedName>
</protein>
<dbReference type="InterPro" id="IPR015421">
    <property type="entry name" value="PyrdxlP-dep_Trfase_major"/>
</dbReference>
<proteinExistence type="inferred from homology"/>
<evidence type="ECO:0000256" key="4">
    <source>
        <dbReference type="ARBA" id="ARBA00022898"/>
    </source>
</evidence>
<dbReference type="PANTHER" id="PTHR43277">
    <property type="entry name" value="ARGININE DECARBOXYLASE"/>
    <property type="match status" value="1"/>
</dbReference>
<sequence>MAELINKLKIHLNKKPVSFHMPGHKNGRFLPKKVKNLLGEKYFSADVTELPGLDNLFTPEGVLLNLEAKIARYFGFPRAHLSVNGSTAAVLALMLSFFKPGEKVVVDRMSHISLYHGMVLGDLLPEFIYPDWDDEYGLPVNKNPNTNAKAYFLTNPDYHGLVRDLSELKTAKIFLDAAHGGLIPLWRKDFFQNIDGFAVSLHKTGPFPNPLAAVVYWDEKVEVKRALNLVQTTSPSYPLMAAAEGGVDMLLQSGRRAMQKAVEVAQLFKESLKKRGIGFLQAKYSAEPLKVTLKAQDLGMSGEKIANVLMKKGIFPEAYGPGYVLFMLSPGNTENEVKKLLKVIDSLKGTKQRIMLPKNPFQGQSKLKLTPREAYYAKEKWVELQDAAGKIARDGVTLYPPGAPVLYPGEEITREAVAYINYHLKLGLTVTGIKDGRIRVIR</sequence>
<evidence type="ECO:0000256" key="5">
    <source>
        <dbReference type="ARBA" id="ARBA00023239"/>
    </source>
</evidence>
<keyword evidence="5" id="KW-0456">Lyase</keyword>
<keyword evidence="9" id="KW-1185">Reference proteome</keyword>
<comment type="similarity">
    <text evidence="2">Belongs to the Orn/Lys/Arg decarboxylase class-I family.</text>
</comment>
<dbReference type="RefSeq" id="WP_075859388.1">
    <property type="nucleotide sequence ID" value="NZ_BDJK01000020.1"/>
</dbReference>
<dbReference type="InterPro" id="IPR052357">
    <property type="entry name" value="Orn_Lys_Arg_decarboxylase-I"/>
</dbReference>
<feature type="domain" description="Orn/Lys/Arg decarboxylases family 1 pyridoxal-P attachment site" evidence="6">
    <location>
        <begin position="4"/>
        <end position="274"/>
    </location>
</feature>
<dbReference type="SUPFAM" id="SSF53383">
    <property type="entry name" value="PLP-dependent transferases"/>
    <property type="match status" value="1"/>
</dbReference>
<dbReference type="Gene3D" id="3.40.640.10">
    <property type="entry name" value="Type I PLP-dependent aspartate aminotransferase-like (Major domain)"/>
    <property type="match status" value="1"/>
</dbReference>
<accession>A0A1L8CVK5</accession>
<feature type="domain" description="Orn/Lys/Arg decarboxylase C-terminal" evidence="7">
    <location>
        <begin position="352"/>
        <end position="422"/>
    </location>
</feature>
<evidence type="ECO:0000313" key="9">
    <source>
        <dbReference type="Proteomes" id="UP000187485"/>
    </source>
</evidence>
<dbReference type="EMBL" id="BDJK01000020">
    <property type="protein sequence ID" value="GAV22940.1"/>
    <property type="molecule type" value="Genomic_DNA"/>
</dbReference>
<evidence type="ECO:0000259" key="7">
    <source>
        <dbReference type="Pfam" id="PF03711"/>
    </source>
</evidence>
<keyword evidence="3" id="KW-0210">Decarboxylase</keyword>
<evidence type="ECO:0000256" key="3">
    <source>
        <dbReference type="ARBA" id="ARBA00022793"/>
    </source>
</evidence>
<keyword evidence="4" id="KW-0663">Pyridoxal phosphate</keyword>
<dbReference type="InterPro" id="IPR008286">
    <property type="entry name" value="Prn/Lys/Arg_de-COase_C"/>
</dbReference>
<dbReference type="Gene3D" id="3.90.100.10">
    <property type="entry name" value="Orn/Lys/Arg decarboxylase, C-terminal domain"/>
    <property type="match status" value="1"/>
</dbReference>
<dbReference type="OrthoDB" id="9815233at2"/>
<dbReference type="Pfam" id="PF03711">
    <property type="entry name" value="OKR_DC_1_C"/>
    <property type="match status" value="1"/>
</dbReference>
<evidence type="ECO:0000313" key="8">
    <source>
        <dbReference type="EMBL" id="GAV22940.1"/>
    </source>
</evidence>
<dbReference type="InterPro" id="IPR015424">
    <property type="entry name" value="PyrdxlP-dep_Trfase"/>
</dbReference>
<dbReference type="AlphaFoldDB" id="A0A1L8CVK5"/>